<feature type="compositionally biased region" description="Basic and acidic residues" evidence="1">
    <location>
        <begin position="30"/>
        <end position="40"/>
    </location>
</feature>
<dbReference type="EMBL" id="UINC01163815">
    <property type="protein sequence ID" value="SVD64325.1"/>
    <property type="molecule type" value="Genomic_DNA"/>
</dbReference>
<evidence type="ECO:0000256" key="1">
    <source>
        <dbReference type="SAM" id="MobiDB-lite"/>
    </source>
</evidence>
<dbReference type="AlphaFoldDB" id="A0A382X176"/>
<accession>A0A382X176</accession>
<feature type="non-terminal residue" evidence="2">
    <location>
        <position position="70"/>
    </location>
</feature>
<name>A0A382X176_9ZZZZ</name>
<feature type="region of interest" description="Disordered" evidence="1">
    <location>
        <begin position="1"/>
        <end position="40"/>
    </location>
</feature>
<reference evidence="2" key="1">
    <citation type="submission" date="2018-05" db="EMBL/GenBank/DDBJ databases">
        <authorList>
            <person name="Lanie J.A."/>
            <person name="Ng W.-L."/>
            <person name="Kazmierczak K.M."/>
            <person name="Andrzejewski T.M."/>
            <person name="Davidsen T.M."/>
            <person name="Wayne K.J."/>
            <person name="Tettelin H."/>
            <person name="Glass J.I."/>
            <person name="Rusch D."/>
            <person name="Podicherti R."/>
            <person name="Tsui H.-C.T."/>
            <person name="Winkler M.E."/>
        </authorList>
    </citation>
    <scope>NUCLEOTIDE SEQUENCE</scope>
</reference>
<protein>
    <submittedName>
        <fullName evidence="2">Uncharacterized protein</fullName>
    </submittedName>
</protein>
<gene>
    <name evidence="2" type="ORF">METZ01_LOCUS417179</name>
</gene>
<proteinExistence type="predicted"/>
<organism evidence="2">
    <name type="scientific">marine metagenome</name>
    <dbReference type="NCBI Taxonomy" id="408172"/>
    <lineage>
        <taxon>unclassified sequences</taxon>
        <taxon>metagenomes</taxon>
        <taxon>ecological metagenomes</taxon>
    </lineage>
</organism>
<evidence type="ECO:0000313" key="2">
    <source>
        <dbReference type="EMBL" id="SVD64325.1"/>
    </source>
</evidence>
<sequence length="70" mass="7594">MESEHSPPGSPHSRIVPPFSFASQFPPGTEGKHASEEKKIDDWARKMAKLPSGERDVGAIARAEARLADP</sequence>